<dbReference type="Proteomes" id="UP001154282">
    <property type="component" value="Unassembled WGS sequence"/>
</dbReference>
<evidence type="ECO:0000313" key="2">
    <source>
        <dbReference type="Proteomes" id="UP001154282"/>
    </source>
</evidence>
<comment type="caution">
    <text evidence="1">The sequence shown here is derived from an EMBL/GenBank/DDBJ whole genome shotgun (WGS) entry which is preliminary data.</text>
</comment>
<keyword evidence="2" id="KW-1185">Reference proteome</keyword>
<accession>A0AAV0PTI0</accession>
<protein>
    <submittedName>
        <fullName evidence="1">Uncharacterized protein</fullName>
    </submittedName>
</protein>
<gene>
    <name evidence="1" type="ORF">LITE_LOCUS39978</name>
</gene>
<sequence>MRHHWSSRCWMGTTFAYLHMDRQGQERHLQWRGLSTIGVSIIGPLSNCSQLPEKGVMLSLTTFLSVSLKSIMSKLEISWPHHQHQRSK</sequence>
<evidence type="ECO:0000313" key="1">
    <source>
        <dbReference type="EMBL" id="CAI0474286.1"/>
    </source>
</evidence>
<proteinExistence type="predicted"/>
<dbReference type="AlphaFoldDB" id="A0AAV0PTI0"/>
<reference evidence="1" key="1">
    <citation type="submission" date="2022-08" db="EMBL/GenBank/DDBJ databases">
        <authorList>
            <person name="Gutierrez-Valencia J."/>
        </authorList>
    </citation>
    <scope>NUCLEOTIDE SEQUENCE</scope>
</reference>
<organism evidence="1 2">
    <name type="scientific">Linum tenue</name>
    <dbReference type="NCBI Taxonomy" id="586396"/>
    <lineage>
        <taxon>Eukaryota</taxon>
        <taxon>Viridiplantae</taxon>
        <taxon>Streptophyta</taxon>
        <taxon>Embryophyta</taxon>
        <taxon>Tracheophyta</taxon>
        <taxon>Spermatophyta</taxon>
        <taxon>Magnoliopsida</taxon>
        <taxon>eudicotyledons</taxon>
        <taxon>Gunneridae</taxon>
        <taxon>Pentapetalae</taxon>
        <taxon>rosids</taxon>
        <taxon>fabids</taxon>
        <taxon>Malpighiales</taxon>
        <taxon>Linaceae</taxon>
        <taxon>Linum</taxon>
    </lineage>
</organism>
<name>A0AAV0PTI0_9ROSI</name>
<dbReference type="EMBL" id="CAMGYJ010000009">
    <property type="protein sequence ID" value="CAI0474286.1"/>
    <property type="molecule type" value="Genomic_DNA"/>
</dbReference>